<dbReference type="Gene3D" id="3.40.50.2000">
    <property type="entry name" value="Glycogen Phosphorylase B"/>
    <property type="match status" value="1"/>
</dbReference>
<sequence length="408" mass="45024">MDTVEPVHPPAARSARILISTGEVSGDLQGALLVEALWRQAEKRGLALEILALGGDRMAAAGATLLGDTTAIGSVGIVEALPFVLPTLMLQRRVQQQLQQHPPDLVVMIDYFGPNSRIGTYMRRHFSQVPLIYYIAPQEWVWSLSPAKTQQVISLSDRLLAIFPEEARYYEKWGANATYVGHPLVDRVATFPSRAAARQQLGIAEDEVAIALLPASRRQEVKHLLPVLCQAAQQIQAALPQAHLWIPLSLSQFQTSVEQAIRRYGLRATIVTEQTQTVISAADLALTKSGTANLEIALAGVPQVVIYRVSRVTAWIARRFLKFSIPFMSPPNLVMMEPIVPELLQEAATPEHIAREGLALLLDPDRRHQIQQDYARLRQVLGDGGVCDRAAGEVLDLLEQREMGRVMA</sequence>
<name>A0A6M8B9S3_9CYAN</name>
<gene>
    <name evidence="11" type="primary">lpxB</name>
    <name evidence="11" type="ORF">HPC62_12470</name>
</gene>
<dbReference type="Proteomes" id="UP000505210">
    <property type="component" value="Chromosome"/>
</dbReference>
<dbReference type="EMBL" id="CP053661">
    <property type="protein sequence ID" value="QKD82892.1"/>
    <property type="molecule type" value="Genomic_DNA"/>
</dbReference>
<evidence type="ECO:0000256" key="10">
    <source>
        <dbReference type="NCBIfam" id="TIGR00215"/>
    </source>
</evidence>
<evidence type="ECO:0000256" key="7">
    <source>
        <dbReference type="ARBA" id="ARBA00022679"/>
    </source>
</evidence>
<dbReference type="GO" id="GO:0016020">
    <property type="term" value="C:membrane"/>
    <property type="evidence" value="ECO:0007669"/>
    <property type="project" value="GOC"/>
</dbReference>
<dbReference type="RefSeq" id="WP_172356107.1">
    <property type="nucleotide sequence ID" value="NZ_CP053661.1"/>
</dbReference>
<evidence type="ECO:0000256" key="2">
    <source>
        <dbReference type="ARBA" id="ARBA00012687"/>
    </source>
</evidence>
<evidence type="ECO:0000256" key="8">
    <source>
        <dbReference type="ARBA" id="ARBA00023098"/>
    </source>
</evidence>
<dbReference type="InterPro" id="IPR003835">
    <property type="entry name" value="Glyco_trans_19"/>
</dbReference>
<keyword evidence="12" id="KW-1185">Reference proteome</keyword>
<comment type="function">
    <text evidence="1">Condensation of UDP-2,3-diacylglucosamine and 2,3-diacylglucosamine-1-phosphate to form lipid A disaccharide, a precursor of lipid A, a phosphorylated glycolipid that anchors the lipopolysaccharide to the outer membrane of the cell.</text>
</comment>
<keyword evidence="8" id="KW-0443">Lipid metabolism</keyword>
<reference evidence="11 12" key="1">
    <citation type="submission" date="2020-05" db="EMBL/GenBank/DDBJ databases">
        <title>Complete genome sequence of of a novel Thermoleptolyngbya strain isolated from hot springs of Ganzi, Sichuan China.</title>
        <authorList>
            <person name="Tang J."/>
            <person name="Daroch M."/>
            <person name="Li L."/>
            <person name="Waleron K."/>
            <person name="Waleron M."/>
            <person name="Waleron M."/>
        </authorList>
    </citation>
    <scope>NUCLEOTIDE SEQUENCE [LARGE SCALE GENOMIC DNA]</scope>
    <source>
        <strain evidence="11 12">PKUAC-SCTA183</strain>
    </source>
</reference>
<evidence type="ECO:0000256" key="6">
    <source>
        <dbReference type="ARBA" id="ARBA00022676"/>
    </source>
</evidence>
<dbReference type="Pfam" id="PF02684">
    <property type="entry name" value="LpxB"/>
    <property type="match status" value="1"/>
</dbReference>
<evidence type="ECO:0000313" key="12">
    <source>
        <dbReference type="Proteomes" id="UP000505210"/>
    </source>
</evidence>
<accession>A0A6M8B9S3</accession>
<dbReference type="SUPFAM" id="SSF53756">
    <property type="entry name" value="UDP-Glycosyltransferase/glycogen phosphorylase"/>
    <property type="match status" value="1"/>
</dbReference>
<dbReference type="GO" id="GO:0008915">
    <property type="term" value="F:lipid-A-disaccharide synthase activity"/>
    <property type="evidence" value="ECO:0007669"/>
    <property type="project" value="UniProtKB-UniRule"/>
</dbReference>
<dbReference type="GO" id="GO:0005543">
    <property type="term" value="F:phospholipid binding"/>
    <property type="evidence" value="ECO:0007669"/>
    <property type="project" value="TreeGrafter"/>
</dbReference>
<dbReference type="AlphaFoldDB" id="A0A6M8B9S3"/>
<dbReference type="KEGG" id="theu:HPC62_12470"/>
<keyword evidence="6 11" id="KW-0328">Glycosyltransferase</keyword>
<comment type="catalytic activity">
    <reaction evidence="9">
        <text>a lipid X + a UDP-2-N,3-O-bis[(3R)-3-hydroxyacyl]-alpha-D-glucosamine = a lipid A disaccharide + UDP + H(+)</text>
        <dbReference type="Rhea" id="RHEA:67828"/>
        <dbReference type="ChEBI" id="CHEBI:15378"/>
        <dbReference type="ChEBI" id="CHEBI:58223"/>
        <dbReference type="ChEBI" id="CHEBI:137748"/>
        <dbReference type="ChEBI" id="CHEBI:176338"/>
        <dbReference type="ChEBI" id="CHEBI:176343"/>
        <dbReference type="EC" id="2.4.1.182"/>
    </reaction>
</comment>
<dbReference type="PANTHER" id="PTHR30372:SF4">
    <property type="entry name" value="LIPID-A-DISACCHARIDE SYNTHASE, MITOCHONDRIAL-RELATED"/>
    <property type="match status" value="1"/>
</dbReference>
<dbReference type="PANTHER" id="PTHR30372">
    <property type="entry name" value="LIPID-A-DISACCHARIDE SYNTHASE"/>
    <property type="match status" value="1"/>
</dbReference>
<organism evidence="11 12">
    <name type="scientific">Thermoleptolyngbya sichuanensis A183</name>
    <dbReference type="NCBI Taxonomy" id="2737172"/>
    <lineage>
        <taxon>Bacteria</taxon>
        <taxon>Bacillati</taxon>
        <taxon>Cyanobacteriota</taxon>
        <taxon>Cyanophyceae</taxon>
        <taxon>Oculatellales</taxon>
        <taxon>Oculatellaceae</taxon>
        <taxon>Thermoleptolyngbya</taxon>
        <taxon>Thermoleptolyngbya sichuanensis</taxon>
    </lineage>
</organism>
<dbReference type="NCBIfam" id="TIGR00215">
    <property type="entry name" value="lpxB"/>
    <property type="match status" value="1"/>
</dbReference>
<dbReference type="EC" id="2.4.1.182" evidence="2 10"/>
<keyword evidence="7 11" id="KW-0808">Transferase</keyword>
<protein>
    <recommendedName>
        <fullName evidence="3 10">Lipid-A-disaccharide synthase</fullName>
        <ecNumber evidence="2 10">2.4.1.182</ecNumber>
    </recommendedName>
</protein>
<evidence type="ECO:0000313" key="11">
    <source>
        <dbReference type="EMBL" id="QKD82892.1"/>
    </source>
</evidence>
<evidence type="ECO:0000256" key="5">
    <source>
        <dbReference type="ARBA" id="ARBA00022556"/>
    </source>
</evidence>
<proteinExistence type="predicted"/>
<keyword evidence="5" id="KW-0441">Lipid A biosynthesis</keyword>
<evidence type="ECO:0000256" key="9">
    <source>
        <dbReference type="ARBA" id="ARBA00048975"/>
    </source>
</evidence>
<dbReference type="GO" id="GO:0009245">
    <property type="term" value="P:lipid A biosynthetic process"/>
    <property type="evidence" value="ECO:0007669"/>
    <property type="project" value="UniProtKB-UniRule"/>
</dbReference>
<evidence type="ECO:0000256" key="4">
    <source>
        <dbReference type="ARBA" id="ARBA00022516"/>
    </source>
</evidence>
<keyword evidence="4" id="KW-0444">Lipid biosynthesis</keyword>
<evidence type="ECO:0000256" key="1">
    <source>
        <dbReference type="ARBA" id="ARBA00002056"/>
    </source>
</evidence>
<evidence type="ECO:0000256" key="3">
    <source>
        <dbReference type="ARBA" id="ARBA00020902"/>
    </source>
</evidence>